<dbReference type="Proteomes" id="UP001159042">
    <property type="component" value="Unassembled WGS sequence"/>
</dbReference>
<comment type="caution">
    <text evidence="12">The sequence shown here is derived from an EMBL/GenBank/DDBJ whole genome shotgun (WGS) entry which is preliminary data.</text>
</comment>
<dbReference type="InterPro" id="IPR000602">
    <property type="entry name" value="Glyco_hydro_38_N"/>
</dbReference>
<keyword evidence="7" id="KW-1015">Disulfide bond</keyword>
<proteinExistence type="inferred from homology"/>
<dbReference type="GO" id="GO:0046872">
    <property type="term" value="F:metal ion binding"/>
    <property type="evidence" value="ECO:0007669"/>
    <property type="project" value="UniProtKB-KW"/>
</dbReference>
<protein>
    <recommendedName>
        <fullName evidence="3 10">Alpha-mannosidase</fullName>
        <ecNumber evidence="10">3.2.1.-</ecNumber>
    </recommendedName>
</protein>
<dbReference type="GO" id="GO:0005764">
    <property type="term" value="C:lysosome"/>
    <property type="evidence" value="ECO:0007669"/>
    <property type="project" value="TreeGrafter"/>
</dbReference>
<name>A0AAV8VNW3_9CUCU</name>
<dbReference type="Pfam" id="PF01074">
    <property type="entry name" value="Glyco_hydro_38N"/>
    <property type="match status" value="1"/>
</dbReference>
<keyword evidence="4 10" id="KW-0479">Metal-binding</keyword>
<dbReference type="Pfam" id="PF17677">
    <property type="entry name" value="Glyco_hydro38C2"/>
    <property type="match status" value="1"/>
</dbReference>
<dbReference type="InterPro" id="IPR027291">
    <property type="entry name" value="Glyco_hydro_38_N_sf"/>
</dbReference>
<dbReference type="GO" id="GO:0030246">
    <property type="term" value="F:carbohydrate binding"/>
    <property type="evidence" value="ECO:0007669"/>
    <property type="project" value="InterPro"/>
</dbReference>
<comment type="similarity">
    <text evidence="2 10">Belongs to the glycosyl hydrolase 38 family.</text>
</comment>
<evidence type="ECO:0000256" key="9">
    <source>
        <dbReference type="ARBA" id="ARBA00023295"/>
    </source>
</evidence>
<evidence type="ECO:0000256" key="1">
    <source>
        <dbReference type="ARBA" id="ARBA00000365"/>
    </source>
</evidence>
<dbReference type="GO" id="GO:0006013">
    <property type="term" value="P:mannose metabolic process"/>
    <property type="evidence" value="ECO:0007669"/>
    <property type="project" value="InterPro"/>
</dbReference>
<evidence type="ECO:0000256" key="2">
    <source>
        <dbReference type="ARBA" id="ARBA00009792"/>
    </source>
</evidence>
<dbReference type="Pfam" id="PF09261">
    <property type="entry name" value="Alpha-mann_mid"/>
    <property type="match status" value="1"/>
</dbReference>
<dbReference type="GO" id="GO:0004559">
    <property type="term" value="F:alpha-mannosidase activity"/>
    <property type="evidence" value="ECO:0007669"/>
    <property type="project" value="UniProtKB-EC"/>
</dbReference>
<dbReference type="EMBL" id="JANEYG010000049">
    <property type="protein sequence ID" value="KAJ8915810.1"/>
    <property type="molecule type" value="Genomic_DNA"/>
</dbReference>
<evidence type="ECO:0000313" key="13">
    <source>
        <dbReference type="Proteomes" id="UP001159042"/>
    </source>
</evidence>
<keyword evidence="5 10" id="KW-0378">Hydrolase</keyword>
<dbReference type="Gene3D" id="1.20.1270.50">
    <property type="entry name" value="Glycoside hydrolase family 38, central domain"/>
    <property type="match status" value="2"/>
</dbReference>
<evidence type="ECO:0000256" key="7">
    <source>
        <dbReference type="ARBA" id="ARBA00023157"/>
    </source>
</evidence>
<evidence type="ECO:0000256" key="5">
    <source>
        <dbReference type="ARBA" id="ARBA00022801"/>
    </source>
</evidence>
<dbReference type="InterPro" id="IPR011330">
    <property type="entry name" value="Glyco_hydro/deAcase_b/a-brl"/>
</dbReference>
<comment type="catalytic activity">
    <reaction evidence="1">
        <text>Hydrolysis of terminal, non-reducing alpha-D-mannose residues in alpha-D-mannosides.</text>
        <dbReference type="EC" id="3.2.1.24"/>
    </reaction>
</comment>
<dbReference type="SMART" id="SM00872">
    <property type="entry name" value="Alpha-mann_mid"/>
    <property type="match status" value="1"/>
</dbReference>
<dbReference type="PANTHER" id="PTHR11607:SF3">
    <property type="entry name" value="LYSOSOMAL ALPHA-MANNOSIDASE"/>
    <property type="match status" value="1"/>
</dbReference>
<organism evidence="12 13">
    <name type="scientific">Exocentrus adspersus</name>
    <dbReference type="NCBI Taxonomy" id="1586481"/>
    <lineage>
        <taxon>Eukaryota</taxon>
        <taxon>Metazoa</taxon>
        <taxon>Ecdysozoa</taxon>
        <taxon>Arthropoda</taxon>
        <taxon>Hexapoda</taxon>
        <taxon>Insecta</taxon>
        <taxon>Pterygota</taxon>
        <taxon>Neoptera</taxon>
        <taxon>Endopterygota</taxon>
        <taxon>Coleoptera</taxon>
        <taxon>Polyphaga</taxon>
        <taxon>Cucujiformia</taxon>
        <taxon>Chrysomeloidea</taxon>
        <taxon>Cerambycidae</taxon>
        <taxon>Lamiinae</taxon>
        <taxon>Acanthocinini</taxon>
        <taxon>Exocentrus</taxon>
    </lineage>
</organism>
<gene>
    <name evidence="12" type="ORF">NQ315_004622</name>
</gene>
<comment type="cofactor">
    <cofactor evidence="10">
        <name>Zn(2+)</name>
        <dbReference type="ChEBI" id="CHEBI:29105"/>
    </cofactor>
    <text evidence="10">Binds 1 zinc ion per subunit.</text>
</comment>
<feature type="domain" description="Glycoside hydrolase family 38 central" evidence="11">
    <location>
        <begin position="208"/>
        <end position="289"/>
    </location>
</feature>
<dbReference type="EC" id="3.2.1.-" evidence="10"/>
<sequence length="871" mass="99782">MTLVLNDTLGKCGRPRIGWQIDPFGHSREQASIFKQMGYDAFFFVRLSKSVKDQLILDSSLEFLWKSSAELDNSEIFTSIFSTDSYFAPSGFCWDYLQCNSDAINDDPESFDYNLEKKVEEFSEFISNYSKYYRTNNILFGMGGDFQYQSAERNYMNLDKLIKGFQNNNDYNVFYSTPSCYYEAVMSNKPNLSTFTDDFFPYAENDHAFWSGYYTSRSTSKRFERTGNNILQGAQHLNAFSKMRNLSNDTASYENNVRMLREVMGIMQHHDAITGTEKQHVFEDYTRMLTKAIKETEKPLGNIIGNLLKRDNVTEDVTLPLLFCLLTNTSICDISLKDKYMVTVYNPLPRNVTYYVRLPAENSTYNITGPDGQEIYDIVTHMIYPVNYSARVSEVELVFAAKNVPPLGIKYYYVEKLTQSYENNYAGEERDDNKVFGTNTVGFTLDDNNLLESVTMNSKTVKINQRFMIYVSNNGTGDSIASGAYLFRPINGSDAYNINYFENGQVNQTTDDKVSVTYNRGNLVDEVIQVFNKWLTQSIRVYKGEDNGFIEFDWLVGPLDNDTIDTEYNHGKEVISRFYVNDLDNDVFYTDSNGRELIERKRTDYPYNNDSFEPVTSNYYPVTSKIVIKDESKNLQVAVLTDRSQGGSSLWGGEIELMIHRRTLRDDYKGVDEPLQETEFGKYLTVRGQHYLVLGSTGANGTNGKSSSAQERELALKKLLQPLIFVGDASSNQWDWDNLSKKINLQWSGLKTALPDNVNILNLEPWKDDSYLLRLEHIVAKGEDANHSKEVEVNIADLFSPYSISSIRETKLAANDWLSDTESSDIPKRKTDSSIFSSLFFWEPQANVNEIEANISLSPMQIRSFIIQLSK</sequence>
<dbReference type="InterPro" id="IPR011682">
    <property type="entry name" value="Glyco_hydro_38_C"/>
</dbReference>
<dbReference type="PANTHER" id="PTHR11607">
    <property type="entry name" value="ALPHA-MANNOSIDASE"/>
    <property type="match status" value="1"/>
</dbReference>
<evidence type="ECO:0000256" key="3">
    <source>
        <dbReference type="ARBA" id="ARBA00012752"/>
    </source>
</evidence>
<evidence type="ECO:0000256" key="10">
    <source>
        <dbReference type="RuleBase" id="RU361199"/>
    </source>
</evidence>
<evidence type="ECO:0000256" key="4">
    <source>
        <dbReference type="ARBA" id="ARBA00022723"/>
    </source>
</evidence>
<dbReference type="InterPro" id="IPR015341">
    <property type="entry name" value="Glyco_hydro_38_cen"/>
</dbReference>
<dbReference type="Gene3D" id="3.20.110.10">
    <property type="entry name" value="Glycoside hydrolase 38, N terminal domain"/>
    <property type="match status" value="1"/>
</dbReference>
<keyword evidence="6 10" id="KW-0862">Zinc</keyword>
<keyword evidence="8" id="KW-0325">Glycoprotein</keyword>
<dbReference type="FunFam" id="1.20.1270.50:FF:000002">
    <property type="entry name" value="Alpha-mannosidase"/>
    <property type="match status" value="1"/>
</dbReference>
<keyword evidence="9 10" id="KW-0326">Glycosidase</keyword>
<dbReference type="InterPro" id="IPR028995">
    <property type="entry name" value="Glyco_hydro_57/38_cen_sf"/>
</dbReference>
<evidence type="ECO:0000256" key="6">
    <source>
        <dbReference type="ARBA" id="ARBA00022833"/>
    </source>
</evidence>
<dbReference type="AlphaFoldDB" id="A0AAV8VNW3"/>
<evidence type="ECO:0000256" key="8">
    <source>
        <dbReference type="ARBA" id="ARBA00023180"/>
    </source>
</evidence>
<dbReference type="InterPro" id="IPR011013">
    <property type="entry name" value="Gal_mutarotase_sf_dom"/>
</dbReference>
<dbReference type="SUPFAM" id="SSF88688">
    <property type="entry name" value="Families 57/38 glycoside transferase middle domain"/>
    <property type="match status" value="1"/>
</dbReference>
<evidence type="ECO:0000313" key="12">
    <source>
        <dbReference type="EMBL" id="KAJ8915810.1"/>
    </source>
</evidence>
<dbReference type="InterPro" id="IPR037094">
    <property type="entry name" value="Glyco_hydro_38_cen_sf"/>
</dbReference>
<dbReference type="InterPro" id="IPR041147">
    <property type="entry name" value="GH38_C"/>
</dbReference>
<dbReference type="SUPFAM" id="SSF74650">
    <property type="entry name" value="Galactose mutarotase-like"/>
    <property type="match status" value="1"/>
</dbReference>
<evidence type="ECO:0000259" key="11">
    <source>
        <dbReference type="SMART" id="SM00872"/>
    </source>
</evidence>
<dbReference type="FunFam" id="1.20.1270.50:FF:000003">
    <property type="entry name" value="Alpha-mannosidase"/>
    <property type="match status" value="1"/>
</dbReference>
<keyword evidence="13" id="KW-1185">Reference proteome</keyword>
<reference evidence="12 13" key="1">
    <citation type="journal article" date="2023" name="Insect Mol. Biol.">
        <title>Genome sequencing provides insights into the evolution of gene families encoding plant cell wall-degrading enzymes in longhorned beetles.</title>
        <authorList>
            <person name="Shin N.R."/>
            <person name="Okamura Y."/>
            <person name="Kirsch R."/>
            <person name="Pauchet Y."/>
        </authorList>
    </citation>
    <scope>NUCLEOTIDE SEQUENCE [LARGE SCALE GENOMIC DNA]</scope>
    <source>
        <strain evidence="12">EAD_L_NR</strain>
    </source>
</reference>
<dbReference type="Gene3D" id="2.60.40.1180">
    <property type="entry name" value="Golgi alpha-mannosidase II"/>
    <property type="match status" value="1"/>
</dbReference>
<accession>A0AAV8VNW3</accession>
<dbReference type="Pfam" id="PF07748">
    <property type="entry name" value="Glyco_hydro_38C"/>
    <property type="match status" value="1"/>
</dbReference>
<dbReference type="InterPro" id="IPR013780">
    <property type="entry name" value="Glyco_hydro_b"/>
</dbReference>
<dbReference type="Gene3D" id="2.70.98.30">
    <property type="entry name" value="Golgi alpha-mannosidase II, domain 4"/>
    <property type="match status" value="1"/>
</dbReference>
<dbReference type="InterPro" id="IPR050843">
    <property type="entry name" value="Glycosyl_Hydrlase_38"/>
</dbReference>
<dbReference type="Gene3D" id="2.60.40.1360">
    <property type="match status" value="1"/>
</dbReference>
<dbReference type="SUPFAM" id="SSF88713">
    <property type="entry name" value="Glycoside hydrolase/deacetylase"/>
    <property type="match status" value="1"/>
</dbReference>